<dbReference type="STRING" id="218851.A0A2G5CJF0"/>
<dbReference type="EMBL" id="KZ305066">
    <property type="protein sequence ID" value="PIA31403.1"/>
    <property type="molecule type" value="Genomic_DNA"/>
</dbReference>
<dbReference type="GO" id="GO:0003755">
    <property type="term" value="F:peptidyl-prolyl cis-trans isomerase activity"/>
    <property type="evidence" value="ECO:0007669"/>
    <property type="project" value="UniProtKB-KW"/>
</dbReference>
<dbReference type="InterPro" id="IPR044208">
    <property type="entry name" value="FKBP19-like"/>
</dbReference>
<evidence type="ECO:0000313" key="4">
    <source>
        <dbReference type="Proteomes" id="UP000230069"/>
    </source>
</evidence>
<protein>
    <recommendedName>
        <fullName evidence="1">peptidylprolyl isomerase</fullName>
        <ecNumber evidence="1">5.2.1.8</ecNumber>
    </recommendedName>
</protein>
<dbReference type="AlphaFoldDB" id="A0A2G5CJF0"/>
<organism evidence="3 4">
    <name type="scientific">Aquilegia coerulea</name>
    <name type="common">Rocky mountain columbine</name>
    <dbReference type="NCBI Taxonomy" id="218851"/>
    <lineage>
        <taxon>Eukaryota</taxon>
        <taxon>Viridiplantae</taxon>
        <taxon>Streptophyta</taxon>
        <taxon>Embryophyta</taxon>
        <taxon>Tracheophyta</taxon>
        <taxon>Spermatophyta</taxon>
        <taxon>Magnoliopsida</taxon>
        <taxon>Ranunculales</taxon>
        <taxon>Ranunculaceae</taxon>
        <taxon>Thalictroideae</taxon>
        <taxon>Aquilegia</taxon>
    </lineage>
</organism>
<dbReference type="GO" id="GO:0009579">
    <property type="term" value="C:thylakoid"/>
    <property type="evidence" value="ECO:0007669"/>
    <property type="project" value="TreeGrafter"/>
</dbReference>
<comment type="catalytic activity">
    <reaction evidence="1">
        <text>[protein]-peptidylproline (omega=180) = [protein]-peptidylproline (omega=0)</text>
        <dbReference type="Rhea" id="RHEA:16237"/>
        <dbReference type="Rhea" id="RHEA-COMP:10747"/>
        <dbReference type="Rhea" id="RHEA-COMP:10748"/>
        <dbReference type="ChEBI" id="CHEBI:83833"/>
        <dbReference type="ChEBI" id="CHEBI:83834"/>
        <dbReference type="EC" id="5.2.1.8"/>
    </reaction>
</comment>
<feature type="domain" description="PPIase FKBP-type" evidence="2">
    <location>
        <begin position="136"/>
        <end position="210"/>
    </location>
</feature>
<accession>A0A2G5CJF0</accession>
<dbReference type="OrthoDB" id="77911at2759"/>
<proteinExistence type="predicted"/>
<gene>
    <name evidence="3" type="ORF">AQUCO_04900005v1</name>
</gene>
<keyword evidence="1" id="KW-0413">Isomerase</keyword>
<dbReference type="PANTHER" id="PTHR47717:SF1">
    <property type="entry name" value="PEPTIDYL-PROLYL CIS-TRANS ISOMERASE FKBP19, CHLOROPLASTIC"/>
    <property type="match status" value="1"/>
</dbReference>
<keyword evidence="1" id="KW-0697">Rotamase</keyword>
<keyword evidence="4" id="KW-1185">Reference proteome</keyword>
<dbReference type="EC" id="5.2.1.8" evidence="1"/>
<dbReference type="GO" id="GO:0009507">
    <property type="term" value="C:chloroplast"/>
    <property type="evidence" value="ECO:0007669"/>
    <property type="project" value="TreeGrafter"/>
</dbReference>
<sequence>MMASLSSFKSLHKSSTFSFINTRKHSPKSLIQSNKVAASGSFPKSKGLRVSAVSSLRGDTFDRREVLFLTTGILIGTLWQGRESEVAVASEFADMPALRGKDYGKTKMRYADYTETESGLQYKDLRVGSGPSPKMGETVVIDWDGYTVGYLGRIFEARNKTKGGPFEGNDKEFYKFTLGSQQVIPAFEEAIAGMAVGGIRRIIVPPELGYPDNDFNKMGPRPLTFSVLATKCLT</sequence>
<dbReference type="Proteomes" id="UP000230069">
    <property type="component" value="Unassembled WGS sequence"/>
</dbReference>
<dbReference type="InParanoid" id="A0A2G5CJF0"/>
<evidence type="ECO:0000259" key="2">
    <source>
        <dbReference type="PROSITE" id="PS50059"/>
    </source>
</evidence>
<evidence type="ECO:0000256" key="1">
    <source>
        <dbReference type="PROSITE-ProRule" id="PRU00277"/>
    </source>
</evidence>
<dbReference type="Gene3D" id="3.10.50.40">
    <property type="match status" value="1"/>
</dbReference>
<evidence type="ECO:0000313" key="3">
    <source>
        <dbReference type="EMBL" id="PIA31403.1"/>
    </source>
</evidence>
<dbReference type="PROSITE" id="PS50059">
    <property type="entry name" value="FKBP_PPIASE"/>
    <property type="match status" value="1"/>
</dbReference>
<dbReference type="InterPro" id="IPR001179">
    <property type="entry name" value="PPIase_FKBP_dom"/>
</dbReference>
<dbReference type="PANTHER" id="PTHR47717">
    <property type="entry name" value="PEPTIDYL-PROLYL CIS-TRANS ISOMERASE FKBP19, CHLOROPLASTIC"/>
    <property type="match status" value="1"/>
</dbReference>
<dbReference type="InterPro" id="IPR046357">
    <property type="entry name" value="PPIase_dom_sf"/>
</dbReference>
<dbReference type="SUPFAM" id="SSF54534">
    <property type="entry name" value="FKBP-like"/>
    <property type="match status" value="1"/>
</dbReference>
<name>A0A2G5CJF0_AQUCA</name>
<dbReference type="Pfam" id="PF00254">
    <property type="entry name" value="FKBP_C"/>
    <property type="match status" value="1"/>
</dbReference>
<reference evidence="3 4" key="1">
    <citation type="submission" date="2017-09" db="EMBL/GenBank/DDBJ databases">
        <title>WGS assembly of Aquilegia coerulea Goldsmith.</title>
        <authorList>
            <person name="Hodges S."/>
            <person name="Kramer E."/>
            <person name="Nordborg M."/>
            <person name="Tomkins J."/>
            <person name="Borevitz J."/>
            <person name="Derieg N."/>
            <person name="Yan J."/>
            <person name="Mihaltcheva S."/>
            <person name="Hayes R.D."/>
            <person name="Rokhsar D."/>
        </authorList>
    </citation>
    <scope>NUCLEOTIDE SEQUENCE [LARGE SCALE GENOMIC DNA]</scope>
    <source>
        <strain evidence="4">cv. Goldsmith</strain>
    </source>
</reference>